<dbReference type="Proteomes" id="UP000176741">
    <property type="component" value="Unassembled WGS sequence"/>
</dbReference>
<name>A0A1F7XWQ4_9BACT</name>
<feature type="transmembrane region" description="Helical" evidence="2">
    <location>
        <begin position="56"/>
        <end position="74"/>
    </location>
</feature>
<evidence type="ECO:0000256" key="2">
    <source>
        <dbReference type="SAM" id="Phobius"/>
    </source>
</evidence>
<keyword evidence="2" id="KW-1133">Transmembrane helix</keyword>
<sequence length="520" mass="59738">EPNFILKNQGKLFYISFLIYCVFLTIIVIFIKQKKGVPQNLRNKTQEKINLPHKKYLIWITLSALPSLMMLSFINHISQGVSPFPLLWLLPLSIYLISFTIAFRENIIGFKYWSLFGLFIILITSLVRTFEFLGYFQIYEQVIFYSLTLGITSIVSHHLLYKERPETERLTYFYLYISAGGALGGLLVGLVFPYLFKGLWEIEISLVAAMLIYYYGTKKLGDVSHVFAKLRTKSFLPAIIFSLSITQLIFLIKSYDKTIYVNRNFYGVVKVVEDEKLRYLYHGKTLHGSQNKSPERQFVPTTYYSNSSGAGLAFNLRRKEGEFPLRVGVIGLGVGTLASYCKENDEFVFYEINPEVVNAAKKYFSYLKNCPQANIVVGDARLSIEQRLGINKPFDILFLDAFSDDAIPIHLLTIEAFSEYINILNNDGLLAFHISNRNLDLAPVLKAASNQLNLSLILVDDLNTKKENDYVSSSIWGLLTKNKNYFIDIDQTKFKIIKESEIKKQVNWTDDYSNILEVLK</sequence>
<dbReference type="PANTHER" id="PTHR43317:SF1">
    <property type="entry name" value="THERMOSPERMINE SYNTHASE ACAULIS5"/>
    <property type="match status" value="1"/>
</dbReference>
<evidence type="ECO:0000313" key="4">
    <source>
        <dbReference type="Proteomes" id="UP000176741"/>
    </source>
</evidence>
<organism evidence="3 4">
    <name type="scientific">Candidatus Woesebacteria bacterium RIFCSPHIGHO2_01_FULL_38_26b</name>
    <dbReference type="NCBI Taxonomy" id="1802491"/>
    <lineage>
        <taxon>Bacteria</taxon>
        <taxon>Candidatus Woeseibacteriota</taxon>
    </lineage>
</organism>
<evidence type="ECO:0000256" key="1">
    <source>
        <dbReference type="ARBA" id="ARBA00023115"/>
    </source>
</evidence>
<reference evidence="3 4" key="1">
    <citation type="journal article" date="2016" name="Nat. Commun.">
        <title>Thousands of microbial genomes shed light on interconnected biogeochemical processes in an aquifer system.</title>
        <authorList>
            <person name="Anantharaman K."/>
            <person name="Brown C.T."/>
            <person name="Hug L.A."/>
            <person name="Sharon I."/>
            <person name="Castelle C.J."/>
            <person name="Probst A.J."/>
            <person name="Thomas B.C."/>
            <person name="Singh A."/>
            <person name="Wilkins M.J."/>
            <person name="Karaoz U."/>
            <person name="Brodie E.L."/>
            <person name="Williams K.H."/>
            <person name="Hubbard S.S."/>
            <person name="Banfield J.F."/>
        </authorList>
    </citation>
    <scope>NUCLEOTIDE SEQUENCE [LARGE SCALE GENOMIC DNA]</scope>
</reference>
<feature type="transmembrane region" description="Helical" evidence="2">
    <location>
        <begin position="235"/>
        <end position="255"/>
    </location>
</feature>
<dbReference type="GO" id="GO:0006596">
    <property type="term" value="P:polyamine biosynthetic process"/>
    <property type="evidence" value="ECO:0007669"/>
    <property type="project" value="UniProtKB-KW"/>
</dbReference>
<feature type="transmembrane region" description="Helical" evidence="2">
    <location>
        <begin position="198"/>
        <end position="215"/>
    </location>
</feature>
<dbReference type="NCBIfam" id="NF037959">
    <property type="entry name" value="MFS_SpdSyn"/>
    <property type="match status" value="1"/>
</dbReference>
<dbReference type="Gene3D" id="3.40.50.150">
    <property type="entry name" value="Vaccinia Virus protein VP39"/>
    <property type="match status" value="1"/>
</dbReference>
<dbReference type="SUPFAM" id="SSF53335">
    <property type="entry name" value="S-adenosyl-L-methionine-dependent methyltransferases"/>
    <property type="match status" value="1"/>
</dbReference>
<proteinExistence type="predicted"/>
<comment type="caution">
    <text evidence="3">The sequence shown here is derived from an EMBL/GenBank/DDBJ whole genome shotgun (WGS) entry which is preliminary data.</text>
</comment>
<dbReference type="PANTHER" id="PTHR43317">
    <property type="entry name" value="THERMOSPERMINE SYNTHASE ACAULIS5"/>
    <property type="match status" value="1"/>
</dbReference>
<keyword evidence="1" id="KW-0620">Polyamine biosynthesis</keyword>
<gene>
    <name evidence="3" type="ORF">A2771_00645</name>
</gene>
<dbReference type="InterPro" id="IPR029063">
    <property type="entry name" value="SAM-dependent_MTases_sf"/>
</dbReference>
<protein>
    <recommendedName>
        <fullName evidence="5">PABS domain-containing protein</fullName>
    </recommendedName>
</protein>
<feature type="transmembrane region" description="Helical" evidence="2">
    <location>
        <begin position="86"/>
        <end position="103"/>
    </location>
</feature>
<feature type="transmembrane region" description="Helical" evidence="2">
    <location>
        <begin position="142"/>
        <end position="161"/>
    </location>
</feature>
<feature type="transmembrane region" description="Helical" evidence="2">
    <location>
        <begin position="12"/>
        <end position="31"/>
    </location>
</feature>
<accession>A0A1F7XWQ4</accession>
<feature type="non-terminal residue" evidence="3">
    <location>
        <position position="1"/>
    </location>
</feature>
<keyword evidence="2" id="KW-0812">Transmembrane</keyword>
<evidence type="ECO:0000313" key="3">
    <source>
        <dbReference type="EMBL" id="OGM19380.1"/>
    </source>
</evidence>
<dbReference type="EMBL" id="MGGD01000070">
    <property type="protein sequence ID" value="OGM19380.1"/>
    <property type="molecule type" value="Genomic_DNA"/>
</dbReference>
<feature type="transmembrane region" description="Helical" evidence="2">
    <location>
        <begin position="115"/>
        <end position="136"/>
    </location>
</feature>
<keyword evidence="2" id="KW-0472">Membrane</keyword>
<dbReference type="AlphaFoldDB" id="A0A1F7XWQ4"/>
<evidence type="ECO:0008006" key="5">
    <source>
        <dbReference type="Google" id="ProtNLM"/>
    </source>
</evidence>
<feature type="transmembrane region" description="Helical" evidence="2">
    <location>
        <begin position="173"/>
        <end position="192"/>
    </location>
</feature>